<dbReference type="AlphaFoldDB" id="W0RVN4"/>
<dbReference type="Pfam" id="PF06580">
    <property type="entry name" value="His_kinase"/>
    <property type="match status" value="1"/>
</dbReference>
<dbReference type="InterPro" id="IPR005467">
    <property type="entry name" value="His_kinase_dom"/>
</dbReference>
<dbReference type="GO" id="GO:0016020">
    <property type="term" value="C:membrane"/>
    <property type="evidence" value="ECO:0007669"/>
    <property type="project" value="InterPro"/>
</dbReference>
<keyword evidence="3" id="KW-0472">Membrane</keyword>
<dbReference type="KEGG" id="gba:J421_6108"/>
<dbReference type="eggNOG" id="COG2972">
    <property type="taxonomic scope" value="Bacteria"/>
</dbReference>
<dbReference type="GO" id="GO:0000155">
    <property type="term" value="F:phosphorelay sensor kinase activity"/>
    <property type="evidence" value="ECO:0007669"/>
    <property type="project" value="InterPro"/>
</dbReference>
<dbReference type="EMBL" id="CP007130">
    <property type="protein sequence ID" value="AHG93643.1"/>
    <property type="molecule type" value="Genomic_DNA"/>
</dbReference>
<proteinExistence type="predicted"/>
<evidence type="ECO:0000256" key="1">
    <source>
        <dbReference type="ARBA" id="ARBA00000085"/>
    </source>
</evidence>
<feature type="transmembrane region" description="Helical" evidence="3">
    <location>
        <begin position="48"/>
        <end position="68"/>
    </location>
</feature>
<dbReference type="PANTHER" id="PTHR34220:SF9">
    <property type="entry name" value="SIGNAL TRANSDUCTION HISTIDINE KINASE INTERNAL REGION DOMAIN-CONTAINING PROTEIN"/>
    <property type="match status" value="1"/>
</dbReference>
<evidence type="ECO:0000313" key="5">
    <source>
        <dbReference type="EMBL" id="AHG93643.1"/>
    </source>
</evidence>
<organism evidence="5 6">
    <name type="scientific">Gemmatirosa kalamazoonensis</name>
    <dbReference type="NCBI Taxonomy" id="861299"/>
    <lineage>
        <taxon>Bacteria</taxon>
        <taxon>Pseudomonadati</taxon>
        <taxon>Gemmatimonadota</taxon>
        <taxon>Gemmatimonadia</taxon>
        <taxon>Gemmatimonadales</taxon>
        <taxon>Gemmatimonadaceae</taxon>
        <taxon>Gemmatirosa</taxon>
    </lineage>
</organism>
<dbReference type="FunCoup" id="W0RVN4">
    <property type="interactions" value="47"/>
</dbReference>
<dbReference type="InterPro" id="IPR050640">
    <property type="entry name" value="Bact_2-comp_sensor_kinase"/>
</dbReference>
<dbReference type="PRINTS" id="PR00344">
    <property type="entry name" value="BCTRLSENSOR"/>
</dbReference>
<keyword evidence="3" id="KW-1133">Transmembrane helix</keyword>
<dbReference type="Proteomes" id="UP000019151">
    <property type="component" value="Plasmid 2"/>
</dbReference>
<keyword evidence="6" id="KW-1185">Reference proteome</keyword>
<dbReference type="InterPro" id="IPR010559">
    <property type="entry name" value="Sig_transdc_His_kin_internal"/>
</dbReference>
<sequence length="360" mass="39386">MSRAARVAFYVALWTLLALLSALQSAARWTQAGRAVPWAPLLADRFADWYSCALFTPVYFWLAVRAPITRRMWQRTVPVHLAATAVIVVLKYAMYVAAGIAIGSIDGTRGYLATLGQLLARSFVYESMTMWAVDGAVHAIVFYRRAQEREAHAARLRAELTEARMDALSAQLRPHFLFNALNVVSSLMHRDVDAADAVLARLGDLLRRTLRAGDRHEVPLGEELAVLDDYLAIVGARFRDRLTTEVRAEPGTERALVPHFVLQPLVENALEHGIARRAGAGRVEVCAARLDGDRLRLTVADDGAGRAVDGADGAEGNGIGLTNTRRRLAALYGDAQRLTLADRAGGGLVVTVELPWRQAT</sequence>
<dbReference type="HOGENOM" id="CLU_020473_1_1_0"/>
<dbReference type="InterPro" id="IPR004358">
    <property type="entry name" value="Sig_transdc_His_kin-like_C"/>
</dbReference>
<gene>
    <name evidence="5" type="ORF">J421_6108</name>
</gene>
<dbReference type="InParanoid" id="W0RVN4"/>
<evidence type="ECO:0000256" key="3">
    <source>
        <dbReference type="SAM" id="Phobius"/>
    </source>
</evidence>
<keyword evidence="5" id="KW-0418">Kinase</keyword>
<dbReference type="InterPro" id="IPR003594">
    <property type="entry name" value="HATPase_dom"/>
</dbReference>
<dbReference type="SUPFAM" id="SSF55874">
    <property type="entry name" value="ATPase domain of HSP90 chaperone/DNA topoisomerase II/histidine kinase"/>
    <property type="match status" value="1"/>
</dbReference>
<dbReference type="PROSITE" id="PS50109">
    <property type="entry name" value="HIS_KIN"/>
    <property type="match status" value="1"/>
</dbReference>
<name>W0RVN4_9BACT</name>
<evidence type="ECO:0000313" key="6">
    <source>
        <dbReference type="Proteomes" id="UP000019151"/>
    </source>
</evidence>
<dbReference type="Pfam" id="PF02518">
    <property type="entry name" value="HATPase_c"/>
    <property type="match status" value="1"/>
</dbReference>
<geneLocation type="plasmid" evidence="5 6">
    <name>2</name>
</geneLocation>
<protein>
    <recommendedName>
        <fullName evidence="2">histidine kinase</fullName>
        <ecNumber evidence="2">2.7.13.3</ecNumber>
    </recommendedName>
</protein>
<accession>W0RVN4</accession>
<comment type="catalytic activity">
    <reaction evidence="1">
        <text>ATP + protein L-histidine = ADP + protein N-phospho-L-histidine.</text>
        <dbReference type="EC" id="2.7.13.3"/>
    </reaction>
</comment>
<keyword evidence="3" id="KW-0812">Transmembrane</keyword>
<feature type="domain" description="Histidine kinase" evidence="4">
    <location>
        <begin position="261"/>
        <end position="358"/>
    </location>
</feature>
<keyword evidence="5" id="KW-0614">Plasmid</keyword>
<reference evidence="5 6" key="1">
    <citation type="journal article" date="2014" name="Genome Announc.">
        <title>Genome Sequence and Methylome of Soil Bacterium Gemmatirosa kalamazoonensis KBS708T, a Member of the Rarely Cultivated Gemmatimonadetes Phylum.</title>
        <authorList>
            <person name="Debruyn J.M."/>
            <person name="Radosevich M."/>
            <person name="Wommack K.E."/>
            <person name="Polson S.W."/>
            <person name="Hauser L.J."/>
            <person name="Fawaz M.N."/>
            <person name="Korlach J."/>
            <person name="Tsai Y.C."/>
        </authorList>
    </citation>
    <scope>NUCLEOTIDE SEQUENCE [LARGE SCALE GENOMIC DNA]</scope>
    <source>
        <strain evidence="5 6">KBS708</strain>
        <plasmid evidence="6">Plasmid 2</plasmid>
    </source>
</reference>
<evidence type="ECO:0000256" key="2">
    <source>
        <dbReference type="ARBA" id="ARBA00012438"/>
    </source>
</evidence>
<dbReference type="InterPro" id="IPR036890">
    <property type="entry name" value="HATPase_C_sf"/>
</dbReference>
<dbReference type="EC" id="2.7.13.3" evidence="2"/>
<evidence type="ECO:0000259" key="4">
    <source>
        <dbReference type="PROSITE" id="PS50109"/>
    </source>
</evidence>
<dbReference type="PANTHER" id="PTHR34220">
    <property type="entry name" value="SENSOR HISTIDINE KINASE YPDA"/>
    <property type="match status" value="1"/>
</dbReference>
<keyword evidence="5" id="KW-0808">Transferase</keyword>
<dbReference type="Gene3D" id="3.30.565.10">
    <property type="entry name" value="Histidine kinase-like ATPase, C-terminal domain"/>
    <property type="match status" value="1"/>
</dbReference>
<feature type="transmembrane region" description="Helical" evidence="3">
    <location>
        <begin position="80"/>
        <end position="103"/>
    </location>
</feature>
<dbReference type="SMART" id="SM00387">
    <property type="entry name" value="HATPase_c"/>
    <property type="match status" value="1"/>
</dbReference>